<dbReference type="EMBL" id="GEEE01007352">
    <property type="protein sequence ID" value="JAP55873.1"/>
    <property type="molecule type" value="Transcribed_RNA"/>
</dbReference>
<evidence type="ECO:0000256" key="6">
    <source>
        <dbReference type="ARBA" id="ARBA00023065"/>
    </source>
</evidence>
<proteinExistence type="inferred from homology"/>
<feature type="domain" description="Cation efflux protein cytoplasmic" evidence="10">
    <location>
        <begin position="343"/>
        <end position="417"/>
    </location>
</feature>
<protein>
    <submittedName>
        <fullName evidence="11">Uncharacterized protein</fullName>
    </submittedName>
</protein>
<evidence type="ECO:0000256" key="7">
    <source>
        <dbReference type="ARBA" id="ARBA00023136"/>
    </source>
</evidence>
<dbReference type="AlphaFoldDB" id="A0A0X3PVI3"/>
<dbReference type="InterPro" id="IPR002524">
    <property type="entry name" value="Cation_efflux"/>
</dbReference>
<dbReference type="GO" id="GO:0012505">
    <property type="term" value="C:endomembrane system"/>
    <property type="evidence" value="ECO:0007669"/>
    <property type="project" value="UniProtKB-SubCell"/>
</dbReference>
<evidence type="ECO:0000259" key="10">
    <source>
        <dbReference type="Pfam" id="PF16916"/>
    </source>
</evidence>
<keyword evidence="7 8" id="KW-0472">Membrane</keyword>
<evidence type="ECO:0000256" key="4">
    <source>
        <dbReference type="ARBA" id="ARBA00022692"/>
    </source>
</evidence>
<evidence type="ECO:0000256" key="1">
    <source>
        <dbReference type="ARBA" id="ARBA00004127"/>
    </source>
</evidence>
<evidence type="ECO:0000259" key="9">
    <source>
        <dbReference type="Pfam" id="PF01545"/>
    </source>
</evidence>
<comment type="subcellular location">
    <subcellularLocation>
        <location evidence="1">Endomembrane system</location>
        <topology evidence="1">Multi-pass membrane protein</topology>
    </subcellularLocation>
</comment>
<dbReference type="InterPro" id="IPR036837">
    <property type="entry name" value="Cation_efflux_CTD_sf"/>
</dbReference>
<dbReference type="Pfam" id="PF01545">
    <property type="entry name" value="Cation_efflux"/>
    <property type="match status" value="1"/>
</dbReference>
<feature type="transmembrane region" description="Helical" evidence="8">
    <location>
        <begin position="205"/>
        <end position="226"/>
    </location>
</feature>
<dbReference type="PANTHER" id="PTHR43840:SF13">
    <property type="entry name" value="CATION EFFLUX PROTEIN CYTOPLASMIC DOMAIN-CONTAINING PROTEIN"/>
    <property type="match status" value="1"/>
</dbReference>
<evidence type="ECO:0000256" key="3">
    <source>
        <dbReference type="ARBA" id="ARBA00022448"/>
    </source>
</evidence>
<feature type="transmembrane region" description="Helical" evidence="8">
    <location>
        <begin position="163"/>
        <end position="184"/>
    </location>
</feature>
<evidence type="ECO:0000313" key="11">
    <source>
        <dbReference type="EMBL" id="JAP55873.1"/>
    </source>
</evidence>
<dbReference type="Pfam" id="PF16916">
    <property type="entry name" value="ZT_dimer"/>
    <property type="match status" value="1"/>
</dbReference>
<dbReference type="Gene3D" id="1.20.1510.10">
    <property type="entry name" value="Cation efflux protein transmembrane domain"/>
    <property type="match status" value="1"/>
</dbReference>
<keyword evidence="6" id="KW-0406">Ion transport</keyword>
<dbReference type="SUPFAM" id="SSF161111">
    <property type="entry name" value="Cation efflux protein transmembrane domain-like"/>
    <property type="match status" value="1"/>
</dbReference>
<dbReference type="Gene3D" id="3.30.70.1350">
    <property type="entry name" value="Cation efflux protein, cytoplasmic domain"/>
    <property type="match status" value="1"/>
</dbReference>
<dbReference type="GO" id="GO:0016020">
    <property type="term" value="C:membrane"/>
    <property type="evidence" value="ECO:0007669"/>
    <property type="project" value="InterPro"/>
</dbReference>
<evidence type="ECO:0000256" key="8">
    <source>
        <dbReference type="SAM" id="Phobius"/>
    </source>
</evidence>
<feature type="domain" description="Cation efflux protein transmembrane" evidence="9">
    <location>
        <begin position="137"/>
        <end position="336"/>
    </location>
</feature>
<dbReference type="InterPro" id="IPR058533">
    <property type="entry name" value="Cation_efflux_TM"/>
</dbReference>
<dbReference type="FunFam" id="1.20.1510.10:FF:000005">
    <property type="entry name" value="Putative Cation diffusion facilitator 1"/>
    <property type="match status" value="1"/>
</dbReference>
<sequence>SQILSMDLGCAAVVSHNQSTKSGRSSTCPDKSSKTTVQEECRDHLNSCQHANLDKDSPVASGEEWRTHPLSIFRDKYRGDQPEDKHLPRTVRKFYKKQDRLIRELESVVSLLDPDENAQEEAVLMLKQQRQTNNILIIVTFVANLVLLSSKLVASILSNSLSIISSLLDSVVDLASGFTLWITALQMRKSRPYTYPQGRRRLEPIAVIILSVIMASVSVQIVVQAIQTLYNMAVYDQGPPIMSNLTIGLVASTIAVKIILFCVCVKFGRGGSIDALKNDQLNDCLSNSVALVFSTLSARIEHVPYLKYFDPTGAILIGTYIIYSWWKMGAEQTRNLSGYSASPEFLQKITFVCVNHHPSIERLDTVRAFHLGSNFMVEVDIVLPKDMDLHQAHDIGETLQKKLESMENVERAFVHLDYEFTHDPLSEHKVA</sequence>
<feature type="transmembrane region" description="Helical" evidence="8">
    <location>
        <begin position="246"/>
        <end position="268"/>
    </location>
</feature>
<dbReference type="GO" id="GO:0008324">
    <property type="term" value="F:monoatomic cation transmembrane transporter activity"/>
    <property type="evidence" value="ECO:0007669"/>
    <property type="project" value="InterPro"/>
</dbReference>
<organism evidence="11">
    <name type="scientific">Schistocephalus solidus</name>
    <name type="common">Tapeworm</name>
    <dbReference type="NCBI Taxonomy" id="70667"/>
    <lineage>
        <taxon>Eukaryota</taxon>
        <taxon>Metazoa</taxon>
        <taxon>Spiralia</taxon>
        <taxon>Lophotrochozoa</taxon>
        <taxon>Platyhelminthes</taxon>
        <taxon>Cestoda</taxon>
        <taxon>Eucestoda</taxon>
        <taxon>Diphyllobothriidea</taxon>
        <taxon>Diphyllobothriidae</taxon>
        <taxon>Schistocephalus</taxon>
    </lineage>
</organism>
<dbReference type="PANTHER" id="PTHR43840">
    <property type="entry name" value="MITOCHONDRIAL METAL TRANSPORTER 1-RELATED"/>
    <property type="match status" value="1"/>
</dbReference>
<feature type="non-terminal residue" evidence="11">
    <location>
        <position position="1"/>
    </location>
</feature>
<dbReference type="FunFam" id="3.30.70.1350:FF:000001">
    <property type="entry name" value="Metal tolerance protein 11"/>
    <property type="match status" value="1"/>
</dbReference>
<keyword evidence="4 8" id="KW-0812">Transmembrane</keyword>
<evidence type="ECO:0000256" key="5">
    <source>
        <dbReference type="ARBA" id="ARBA00022989"/>
    </source>
</evidence>
<dbReference type="InterPro" id="IPR027469">
    <property type="entry name" value="Cation_efflux_TMD_sf"/>
</dbReference>
<evidence type="ECO:0000256" key="2">
    <source>
        <dbReference type="ARBA" id="ARBA00008873"/>
    </source>
</evidence>
<reference evidence="11" key="1">
    <citation type="submission" date="2016-01" db="EMBL/GenBank/DDBJ databases">
        <title>Reference transcriptome for the parasite Schistocephalus solidus: insights into the molecular evolution of parasitism.</title>
        <authorList>
            <person name="Hebert F.O."/>
            <person name="Grambauer S."/>
            <person name="Barber I."/>
            <person name="Landry C.R."/>
            <person name="Aubin-Horth N."/>
        </authorList>
    </citation>
    <scope>NUCLEOTIDE SEQUENCE</scope>
</reference>
<accession>A0A0X3PVI3</accession>
<feature type="transmembrane region" description="Helical" evidence="8">
    <location>
        <begin position="135"/>
        <end position="157"/>
    </location>
</feature>
<dbReference type="NCBIfam" id="TIGR01297">
    <property type="entry name" value="CDF"/>
    <property type="match status" value="1"/>
</dbReference>
<keyword evidence="3" id="KW-0813">Transport</keyword>
<keyword evidence="5 8" id="KW-1133">Transmembrane helix</keyword>
<dbReference type="SUPFAM" id="SSF160240">
    <property type="entry name" value="Cation efflux protein cytoplasmic domain-like"/>
    <property type="match status" value="1"/>
</dbReference>
<comment type="similarity">
    <text evidence="2">Belongs to the cation diffusion facilitator (CDF) transporter (TC 2.A.4) family. SLC30A subfamily.</text>
</comment>
<dbReference type="InterPro" id="IPR027470">
    <property type="entry name" value="Cation_efflux_CTD"/>
</dbReference>
<name>A0A0X3PVI3_SCHSO</name>
<gene>
    <name evidence="11" type="ORF">TR160157</name>
</gene>
<dbReference type="InterPro" id="IPR050291">
    <property type="entry name" value="CDF_Transporter"/>
</dbReference>